<dbReference type="PANTHER" id="PTHR43861">
    <property type="entry name" value="TRANS-ACONITATE 2-METHYLTRANSFERASE-RELATED"/>
    <property type="match status" value="1"/>
</dbReference>
<sequence length="205" mass="24070">MNDKYYWEEYYKKNPNPVDPSTFAKFTSGFLRPGKSLIELGCGNGRDSVFFANNGVRVTAVDQVETEMDYLNHKYSLYNLEFKADDFTNLNLDNTYDYIYSRFTLHSINEEAEYRVIKWISSQLNNKGLFFLEVRSINDPMFSKGERISNTENVTTHYRRYLDFEETVNKLEKSGLNVIYQLESQGLSVYKDDDPMLIRIVAKKE</sequence>
<name>A0A328Q0N2_9EURY</name>
<dbReference type="Gene3D" id="3.40.50.150">
    <property type="entry name" value="Vaccinia Virus protein VP39"/>
    <property type="match status" value="1"/>
</dbReference>
<dbReference type="AlphaFoldDB" id="A0A328Q0N2"/>
<comment type="caution">
    <text evidence="2">The sequence shown here is derived from an EMBL/GenBank/DDBJ whole genome shotgun (WGS) entry which is preliminary data.</text>
</comment>
<dbReference type="Proteomes" id="UP000248557">
    <property type="component" value="Unassembled WGS sequence"/>
</dbReference>
<dbReference type="SUPFAM" id="SSF53335">
    <property type="entry name" value="S-adenosyl-L-methionine-dependent methyltransferases"/>
    <property type="match status" value="1"/>
</dbReference>
<accession>A0A328Q0N2</accession>
<evidence type="ECO:0000259" key="1">
    <source>
        <dbReference type="Pfam" id="PF03848"/>
    </source>
</evidence>
<proteinExistence type="predicted"/>
<dbReference type="InterPro" id="IPR029063">
    <property type="entry name" value="SAM-dependent_MTases_sf"/>
</dbReference>
<feature type="domain" description="Tellurite resistance methyltransferase TehB-like" evidence="1">
    <location>
        <begin position="9"/>
        <end position="128"/>
    </location>
</feature>
<dbReference type="InterPro" id="IPR015985">
    <property type="entry name" value="TehB-like_dom"/>
</dbReference>
<protein>
    <recommendedName>
        <fullName evidence="1">Tellurite resistance methyltransferase TehB-like domain-containing protein</fullName>
    </recommendedName>
</protein>
<gene>
    <name evidence="2" type="ORF">CA615_00295</name>
</gene>
<organism evidence="2 3">
    <name type="scientific">Methanosphaera stadtmanae</name>
    <dbReference type="NCBI Taxonomy" id="2317"/>
    <lineage>
        <taxon>Archaea</taxon>
        <taxon>Methanobacteriati</taxon>
        <taxon>Methanobacteriota</taxon>
        <taxon>Methanomada group</taxon>
        <taxon>Methanobacteria</taxon>
        <taxon>Methanobacteriales</taxon>
        <taxon>Methanobacteriaceae</taxon>
        <taxon>Methanosphaera</taxon>
    </lineage>
</organism>
<dbReference type="EMBL" id="NGJK01000005">
    <property type="protein sequence ID" value="RAP03761.1"/>
    <property type="molecule type" value="Genomic_DNA"/>
</dbReference>
<evidence type="ECO:0000313" key="3">
    <source>
        <dbReference type="Proteomes" id="UP000248557"/>
    </source>
</evidence>
<evidence type="ECO:0000313" key="2">
    <source>
        <dbReference type="EMBL" id="RAP03761.1"/>
    </source>
</evidence>
<dbReference type="CDD" id="cd02440">
    <property type="entry name" value="AdoMet_MTases"/>
    <property type="match status" value="1"/>
</dbReference>
<dbReference type="Pfam" id="PF03848">
    <property type="entry name" value="TehB"/>
    <property type="match status" value="1"/>
</dbReference>
<dbReference type="RefSeq" id="WP_112149243.1">
    <property type="nucleotide sequence ID" value="NZ_CATZNA010000076.1"/>
</dbReference>
<reference evidence="2 3" key="1">
    <citation type="submission" date="2017-05" db="EMBL/GenBank/DDBJ databases">
        <title>Host range expansion of the Methanosphaera genus to humans and monogastric animals involves recent and extensive reduction in genome content.</title>
        <authorList>
            <person name="Hoedt E.C."/>
            <person name="Volmer J.G."/>
            <person name="Parks D.H."/>
            <person name="Rosewarne C.P."/>
            <person name="Denman S.E."/>
            <person name="Mcsweeney C.S."/>
            <person name="O Cuiv P."/>
            <person name="Hugenholtz P."/>
            <person name="Tyson G.W."/>
            <person name="Morrison M."/>
        </authorList>
    </citation>
    <scope>NUCLEOTIDE SEQUENCE [LARGE SCALE GENOMIC DNA]</scope>
    <source>
        <strain evidence="2 3">PA5</strain>
    </source>
</reference>